<evidence type="ECO:0000313" key="1">
    <source>
        <dbReference type="EMBL" id="GBN33798.1"/>
    </source>
</evidence>
<gene>
    <name evidence="1" type="ORF">AVEN_233125_1</name>
</gene>
<proteinExistence type="predicted"/>
<reference evidence="1 2" key="1">
    <citation type="journal article" date="2019" name="Sci. Rep.">
        <title>Orb-weaving spider Araneus ventricosus genome elucidates the spidroin gene catalogue.</title>
        <authorList>
            <person name="Kono N."/>
            <person name="Nakamura H."/>
            <person name="Ohtoshi R."/>
            <person name="Moran D.A.P."/>
            <person name="Shinohara A."/>
            <person name="Yoshida Y."/>
            <person name="Fujiwara M."/>
            <person name="Mori M."/>
            <person name="Tomita M."/>
            <person name="Arakawa K."/>
        </authorList>
    </citation>
    <scope>NUCLEOTIDE SEQUENCE [LARGE SCALE GENOMIC DNA]</scope>
</reference>
<dbReference type="Proteomes" id="UP000499080">
    <property type="component" value="Unassembled WGS sequence"/>
</dbReference>
<comment type="caution">
    <text evidence="1">The sequence shown here is derived from an EMBL/GenBank/DDBJ whole genome shotgun (WGS) entry which is preliminary data.</text>
</comment>
<organism evidence="1 2">
    <name type="scientific">Araneus ventricosus</name>
    <name type="common">Orbweaver spider</name>
    <name type="synonym">Epeira ventricosa</name>
    <dbReference type="NCBI Taxonomy" id="182803"/>
    <lineage>
        <taxon>Eukaryota</taxon>
        <taxon>Metazoa</taxon>
        <taxon>Ecdysozoa</taxon>
        <taxon>Arthropoda</taxon>
        <taxon>Chelicerata</taxon>
        <taxon>Arachnida</taxon>
        <taxon>Araneae</taxon>
        <taxon>Araneomorphae</taxon>
        <taxon>Entelegynae</taxon>
        <taxon>Araneoidea</taxon>
        <taxon>Araneidae</taxon>
        <taxon>Araneus</taxon>
    </lineage>
</organism>
<sequence>RSNFSAGVISSHTLRRDLREVVHFHAICHADKSAKSINSCKRVVCLSSLMASTYNRDQGKLSYTIVPACCVKVSRFTPAQWVASLASARLLPVLVKNCKVTVPIGLVARGQGPPLSEGTCFKIS</sequence>
<keyword evidence="2" id="KW-1185">Reference proteome</keyword>
<dbReference type="AlphaFoldDB" id="A0A4Y2N2Z3"/>
<protein>
    <submittedName>
        <fullName evidence="1">Uncharacterized protein</fullName>
    </submittedName>
</protein>
<name>A0A4Y2N2Z3_ARAVE</name>
<accession>A0A4Y2N2Z3</accession>
<evidence type="ECO:0000313" key="2">
    <source>
        <dbReference type="Proteomes" id="UP000499080"/>
    </source>
</evidence>
<dbReference type="EMBL" id="BGPR01126058">
    <property type="protein sequence ID" value="GBN33798.1"/>
    <property type="molecule type" value="Genomic_DNA"/>
</dbReference>
<feature type="non-terminal residue" evidence="1">
    <location>
        <position position="1"/>
    </location>
</feature>